<feature type="domain" description="Bbp19-like phage" evidence="1">
    <location>
        <begin position="10"/>
        <end position="61"/>
    </location>
</feature>
<gene>
    <name evidence="3" type="ORF">ALP42_02574</name>
    <name evidence="2" type="ORF">CC205_13600</name>
</gene>
<evidence type="ECO:0000313" key="2">
    <source>
        <dbReference type="EMBL" id="PAB32824.1"/>
    </source>
</evidence>
<evidence type="ECO:0000259" key="1">
    <source>
        <dbReference type="Pfam" id="PF25181"/>
    </source>
</evidence>
<dbReference type="Proteomes" id="UP000216306">
    <property type="component" value="Unassembled WGS sequence"/>
</dbReference>
<protein>
    <recommendedName>
        <fullName evidence="1">Bbp19-like phage domain-containing protein</fullName>
    </recommendedName>
</protein>
<reference evidence="3 5" key="2">
    <citation type="submission" date="2018-08" db="EMBL/GenBank/DDBJ databases">
        <title>Recombination of ecologically and evolutionarily significant loci maintains genetic cohesion in the Pseudomonas syringae species complex.</title>
        <authorList>
            <person name="Dillon M."/>
            <person name="Thakur S."/>
            <person name="Almeida R.N.D."/>
            <person name="Weir B.S."/>
            <person name="Guttman D.S."/>
        </authorList>
    </citation>
    <scope>NUCLEOTIDE SEQUENCE [LARGE SCALE GENOMIC DNA]</scope>
    <source>
        <strain evidence="3 5">ICMP 13786</strain>
    </source>
</reference>
<dbReference type="RefSeq" id="WP_031595294.1">
    <property type="nucleotide sequence ID" value="NZ_NIAY01000061.1"/>
</dbReference>
<sequence>MAIEVDAAMYKRVFEDHHEGRLILDALTQQFARPAVVKGGIDAVLETYQRDGQRRVLEFIVSQINRADGVDTNAFEE</sequence>
<name>A0A267KCJ4_PSESS</name>
<dbReference type="Proteomes" id="UP000268636">
    <property type="component" value="Unassembled WGS sequence"/>
</dbReference>
<accession>A0A267KCJ4</accession>
<evidence type="ECO:0000313" key="3">
    <source>
        <dbReference type="EMBL" id="RMT72252.1"/>
    </source>
</evidence>
<dbReference type="AlphaFoldDB" id="A0A267KCJ4"/>
<comment type="caution">
    <text evidence="2">The sequence shown here is derived from an EMBL/GenBank/DDBJ whole genome shotgun (WGS) entry which is preliminary data.</text>
</comment>
<organism evidence="2 4">
    <name type="scientific">Pseudomonas savastanoi pv. nerii</name>
    <dbReference type="NCBI Taxonomy" id="360921"/>
    <lineage>
        <taxon>Bacteria</taxon>
        <taxon>Pseudomonadati</taxon>
        <taxon>Pseudomonadota</taxon>
        <taxon>Gammaproteobacteria</taxon>
        <taxon>Pseudomonadales</taxon>
        <taxon>Pseudomonadaceae</taxon>
        <taxon>Pseudomonas</taxon>
    </lineage>
</organism>
<dbReference type="Pfam" id="PF25181">
    <property type="entry name" value="Phage_Bbp19"/>
    <property type="match status" value="1"/>
</dbReference>
<reference evidence="2 4" key="1">
    <citation type="submission" date="2017-05" db="EMBL/GenBank/DDBJ databases">
        <title>Comparative genomic of Pseudomonas savastanoi pathovars.</title>
        <authorList>
            <person name="Pintado A."/>
            <person name="Moreno-Perez A."/>
            <person name="Caballo-Ponce E."/>
            <person name="Murillo J."/>
            <person name="Bardaji L."/>
            <person name="Cerboneschi M."/>
            <person name="Rodriguez-Palenzuela P."/>
            <person name="Ramos C."/>
            <person name="Tegli S."/>
        </authorList>
    </citation>
    <scope>NUCLEOTIDE SEQUENCE [LARGE SCALE GENOMIC DNA]</scope>
    <source>
        <strain evidence="2 4">ESC 23</strain>
    </source>
</reference>
<proteinExistence type="predicted"/>
<dbReference type="EMBL" id="NIAY01000061">
    <property type="protein sequence ID" value="PAB32824.1"/>
    <property type="molecule type" value="Genomic_DNA"/>
</dbReference>
<evidence type="ECO:0000313" key="5">
    <source>
        <dbReference type="Proteomes" id="UP000268636"/>
    </source>
</evidence>
<dbReference type="InterPro" id="IPR057447">
    <property type="entry name" value="Bbp19-like_phage"/>
</dbReference>
<evidence type="ECO:0000313" key="4">
    <source>
        <dbReference type="Proteomes" id="UP000216306"/>
    </source>
</evidence>
<dbReference type="EMBL" id="RBTN01000250">
    <property type="protein sequence ID" value="RMT72252.1"/>
    <property type="molecule type" value="Genomic_DNA"/>
</dbReference>